<dbReference type="Proteomes" id="UP001358586">
    <property type="component" value="Chromosome 10"/>
</dbReference>
<keyword evidence="7" id="KW-1185">Reference proteome</keyword>
<feature type="transmembrane region" description="Helical" evidence="4">
    <location>
        <begin position="366"/>
        <end position="388"/>
    </location>
</feature>
<keyword evidence="4" id="KW-0812">Transmembrane</keyword>
<dbReference type="InterPro" id="IPR002071">
    <property type="entry name" value="Thermonucl_AS"/>
</dbReference>
<dbReference type="InterPro" id="IPR035437">
    <property type="entry name" value="SNase_OB-fold_sf"/>
</dbReference>
<dbReference type="EMBL" id="JARKNE010000010">
    <property type="protein sequence ID" value="KAK5795702.1"/>
    <property type="molecule type" value="Genomic_DNA"/>
</dbReference>
<dbReference type="PROSITE" id="PS50830">
    <property type="entry name" value="TNASE_3"/>
    <property type="match status" value="2"/>
</dbReference>
<comment type="caution">
    <text evidence="6">The sequence shown here is derived from an EMBL/GenBank/DDBJ whole genome shotgun (WGS) entry which is preliminary data.</text>
</comment>
<evidence type="ECO:0000256" key="1">
    <source>
        <dbReference type="ARBA" id="ARBA00022722"/>
    </source>
</evidence>
<protein>
    <recommendedName>
        <fullName evidence="5">TNase-like domain-containing protein</fullName>
    </recommendedName>
</protein>
<evidence type="ECO:0000313" key="6">
    <source>
        <dbReference type="EMBL" id="KAK5795702.1"/>
    </source>
</evidence>
<accession>A0ABR0NKZ3</accession>
<dbReference type="SMART" id="SM00318">
    <property type="entry name" value="SNc"/>
    <property type="match status" value="2"/>
</dbReference>
<dbReference type="PANTHER" id="PTHR12302:SF3">
    <property type="entry name" value="SERINE_THREONINE-PROTEIN KINASE 31"/>
    <property type="match status" value="1"/>
</dbReference>
<keyword evidence="2" id="KW-0255">Endonuclease</keyword>
<proteinExistence type="predicted"/>
<evidence type="ECO:0000256" key="2">
    <source>
        <dbReference type="ARBA" id="ARBA00022759"/>
    </source>
</evidence>
<keyword evidence="4" id="KW-0472">Membrane</keyword>
<sequence>MGNALRFLYGKCRKPSTSGDSDSVRTPYTTTAPGASALAHDHFNFETTSQEMIIFVPEDLSEHVVSSRKAQVKWYGKLLQAWKEAKPPPKTPEEVARLIVETLSRHQKADVEGLLEFYGLPHPSILAEISTGAPTRLSDGVICEGLSLPEGVKFEMHTLPVVGKTVPDGDGLNVYVNTDDPRESSNIPGDVLMAADQRSEARAMKNYAVADKLHQKNIESGYRVIDFQNEEILARKYRIRLRGIDAPEMLMPFGEKARRELVKLVDGKCLRVLVYGEDQYGRCVADVYCNHIFVQEVMLKKGLAWHYVTYDQRDEFVDWQKEARAKKTGLWEQSNPEKPWEWRKKNKREDSLLPLRMLLLTPSKPYNFLSCFLFLSFILPLILGFFCLPREDLKMGNALTLLYAHFCKPTTTAGDAGSFGSHGGSSADGGVSALAHDIFQFELTSQVPEGLSNHVVSSKKAQANWYRKLLDAWSEAKPPPKTSEEASKFVADNLKEHQKADVEGLLAFYGLPLPQTPGQSSANSQTSLPQGVKFEFQTLPVDMKAIPDGDTITVYVSTTEPWESSNIPKDVRVAAAQRSKACADKNYTKADALQKKITISGYRVLNVRNQEILARKYRIRLRGIDAPESSMPYGKEAKEELVKLVGGKCLRVLVYGEDRYGRCVGDIYCNGKFVQEIMLKKGLAWHYSAYDQRIELATWEKEARAKRVGLWALPNPEKPWEWRKDKRQSR</sequence>
<evidence type="ECO:0000256" key="3">
    <source>
        <dbReference type="ARBA" id="ARBA00022801"/>
    </source>
</evidence>
<name>A0ABR0NKZ3_GOSAR</name>
<dbReference type="PANTHER" id="PTHR12302">
    <property type="entry name" value="EBNA2 BINDING PROTEIN P100"/>
    <property type="match status" value="1"/>
</dbReference>
<keyword evidence="4" id="KW-1133">Transmembrane helix</keyword>
<dbReference type="PROSITE" id="PS01284">
    <property type="entry name" value="TNASE_2"/>
    <property type="match status" value="1"/>
</dbReference>
<evidence type="ECO:0000259" key="5">
    <source>
        <dbReference type="PROSITE" id="PS50830"/>
    </source>
</evidence>
<evidence type="ECO:0000256" key="4">
    <source>
        <dbReference type="SAM" id="Phobius"/>
    </source>
</evidence>
<evidence type="ECO:0000313" key="7">
    <source>
        <dbReference type="Proteomes" id="UP001358586"/>
    </source>
</evidence>
<feature type="domain" description="TNase-like" evidence="5">
    <location>
        <begin position="166"/>
        <end position="333"/>
    </location>
</feature>
<dbReference type="Gene3D" id="2.40.50.90">
    <property type="match status" value="2"/>
</dbReference>
<keyword evidence="1" id="KW-0540">Nuclease</keyword>
<keyword evidence="3" id="KW-0378">Hydrolase</keyword>
<gene>
    <name evidence="6" type="ORF">PVK06_036974</name>
</gene>
<dbReference type="Pfam" id="PF00565">
    <property type="entry name" value="SNase"/>
    <property type="match status" value="2"/>
</dbReference>
<reference evidence="6 7" key="1">
    <citation type="submission" date="2023-03" db="EMBL/GenBank/DDBJ databases">
        <title>WGS of Gossypium arboreum.</title>
        <authorList>
            <person name="Yu D."/>
        </authorList>
    </citation>
    <scope>NUCLEOTIDE SEQUENCE [LARGE SCALE GENOMIC DNA]</scope>
    <source>
        <tissue evidence="6">Leaf</tissue>
    </source>
</reference>
<organism evidence="6 7">
    <name type="scientific">Gossypium arboreum</name>
    <name type="common">Tree cotton</name>
    <name type="synonym">Gossypium nanking</name>
    <dbReference type="NCBI Taxonomy" id="29729"/>
    <lineage>
        <taxon>Eukaryota</taxon>
        <taxon>Viridiplantae</taxon>
        <taxon>Streptophyta</taxon>
        <taxon>Embryophyta</taxon>
        <taxon>Tracheophyta</taxon>
        <taxon>Spermatophyta</taxon>
        <taxon>Magnoliopsida</taxon>
        <taxon>eudicotyledons</taxon>
        <taxon>Gunneridae</taxon>
        <taxon>Pentapetalae</taxon>
        <taxon>rosids</taxon>
        <taxon>malvids</taxon>
        <taxon>Malvales</taxon>
        <taxon>Malvaceae</taxon>
        <taxon>Malvoideae</taxon>
        <taxon>Gossypium</taxon>
    </lineage>
</organism>
<feature type="domain" description="TNase-like" evidence="5">
    <location>
        <begin position="537"/>
        <end position="713"/>
    </location>
</feature>
<dbReference type="InterPro" id="IPR016071">
    <property type="entry name" value="Staphylococal_nuclease_OB-fold"/>
</dbReference>
<dbReference type="SUPFAM" id="SSF50199">
    <property type="entry name" value="Staphylococcal nuclease"/>
    <property type="match status" value="2"/>
</dbReference>